<dbReference type="EMBL" id="CAWUPB010001173">
    <property type="protein sequence ID" value="CAK7347202.1"/>
    <property type="molecule type" value="Genomic_DNA"/>
</dbReference>
<feature type="transmembrane region" description="Helical" evidence="6">
    <location>
        <begin position="39"/>
        <end position="60"/>
    </location>
</feature>
<feature type="transmembrane region" description="Helical" evidence="6">
    <location>
        <begin position="170"/>
        <end position="189"/>
    </location>
</feature>
<evidence type="ECO:0000256" key="3">
    <source>
        <dbReference type="ARBA" id="ARBA00022692"/>
    </source>
</evidence>
<keyword evidence="4 6" id="KW-1133">Transmembrane helix</keyword>
<keyword evidence="8" id="KW-1185">Reference proteome</keyword>
<dbReference type="PANTHER" id="PTHR11206">
    <property type="entry name" value="MULTIDRUG RESISTANCE PROTEIN"/>
    <property type="match status" value="1"/>
</dbReference>
<comment type="subcellular location">
    <subcellularLocation>
        <location evidence="1">Membrane</location>
        <topology evidence="1">Multi-pass membrane protein</topology>
    </subcellularLocation>
</comment>
<dbReference type="GO" id="GO:0016020">
    <property type="term" value="C:membrane"/>
    <property type="evidence" value="ECO:0007669"/>
    <property type="project" value="UniProtKB-SubCell"/>
</dbReference>
<accession>A0AAV1S9U3</accession>
<gene>
    <name evidence="7" type="ORF">DCAF_LOCUS19886</name>
</gene>
<protein>
    <recommendedName>
        <fullName evidence="6">Protein DETOXIFICATION</fullName>
    </recommendedName>
    <alternativeName>
        <fullName evidence="6">Multidrug and toxic compound extrusion protein</fullName>
    </alternativeName>
</protein>
<feature type="transmembrane region" description="Helical" evidence="6">
    <location>
        <begin position="422"/>
        <end position="444"/>
    </location>
</feature>
<evidence type="ECO:0000256" key="6">
    <source>
        <dbReference type="RuleBase" id="RU004914"/>
    </source>
</evidence>
<proteinExistence type="inferred from homology"/>
<feature type="transmembrane region" description="Helical" evidence="6">
    <location>
        <begin position="239"/>
        <end position="259"/>
    </location>
</feature>
<dbReference type="GO" id="GO:0015297">
    <property type="term" value="F:antiporter activity"/>
    <property type="evidence" value="ECO:0007669"/>
    <property type="project" value="InterPro"/>
</dbReference>
<dbReference type="InterPro" id="IPR045069">
    <property type="entry name" value="MATE_euk"/>
</dbReference>
<reference evidence="7 8" key="1">
    <citation type="submission" date="2024-01" db="EMBL/GenBank/DDBJ databases">
        <authorList>
            <person name="Waweru B."/>
        </authorList>
    </citation>
    <scope>NUCLEOTIDE SEQUENCE [LARGE SCALE GENOMIC DNA]</scope>
</reference>
<dbReference type="GO" id="GO:1990961">
    <property type="term" value="P:xenobiotic detoxification by transmembrane export across the plasma membrane"/>
    <property type="evidence" value="ECO:0007669"/>
    <property type="project" value="InterPro"/>
</dbReference>
<dbReference type="Pfam" id="PF01554">
    <property type="entry name" value="MatE"/>
    <property type="match status" value="2"/>
</dbReference>
<dbReference type="CDD" id="cd13132">
    <property type="entry name" value="MATE_eukaryotic"/>
    <property type="match status" value="1"/>
</dbReference>
<feature type="transmembrane region" description="Helical" evidence="6">
    <location>
        <begin position="279"/>
        <end position="298"/>
    </location>
</feature>
<evidence type="ECO:0000313" key="8">
    <source>
        <dbReference type="Proteomes" id="UP001314170"/>
    </source>
</evidence>
<feature type="transmembrane region" description="Helical" evidence="6">
    <location>
        <begin position="319"/>
        <end position="342"/>
    </location>
</feature>
<feature type="transmembrane region" description="Helical" evidence="6">
    <location>
        <begin position="362"/>
        <end position="386"/>
    </location>
</feature>
<dbReference type="InterPro" id="IPR002528">
    <property type="entry name" value="MATE_fam"/>
</dbReference>
<keyword evidence="5 6" id="KW-0472">Membrane</keyword>
<feature type="transmembrane region" description="Helical" evidence="6">
    <location>
        <begin position="72"/>
        <end position="91"/>
    </location>
</feature>
<evidence type="ECO:0000256" key="2">
    <source>
        <dbReference type="ARBA" id="ARBA00010199"/>
    </source>
</evidence>
<evidence type="ECO:0000256" key="1">
    <source>
        <dbReference type="ARBA" id="ARBA00004141"/>
    </source>
</evidence>
<keyword evidence="3 6" id="KW-0812">Transmembrane</keyword>
<feature type="transmembrane region" description="Helical" evidence="6">
    <location>
        <begin position="137"/>
        <end position="158"/>
    </location>
</feature>
<organism evidence="7 8">
    <name type="scientific">Dovyalis caffra</name>
    <dbReference type="NCBI Taxonomy" id="77055"/>
    <lineage>
        <taxon>Eukaryota</taxon>
        <taxon>Viridiplantae</taxon>
        <taxon>Streptophyta</taxon>
        <taxon>Embryophyta</taxon>
        <taxon>Tracheophyta</taxon>
        <taxon>Spermatophyta</taxon>
        <taxon>Magnoliopsida</taxon>
        <taxon>eudicotyledons</taxon>
        <taxon>Gunneridae</taxon>
        <taxon>Pentapetalae</taxon>
        <taxon>rosids</taxon>
        <taxon>fabids</taxon>
        <taxon>Malpighiales</taxon>
        <taxon>Salicaceae</taxon>
        <taxon>Flacourtieae</taxon>
        <taxon>Dovyalis</taxon>
    </lineage>
</organism>
<dbReference type="Proteomes" id="UP001314170">
    <property type="component" value="Unassembled WGS sequence"/>
</dbReference>
<evidence type="ECO:0000256" key="4">
    <source>
        <dbReference type="ARBA" id="ARBA00022989"/>
    </source>
</evidence>
<evidence type="ECO:0000256" key="5">
    <source>
        <dbReference type="ARBA" id="ARBA00023136"/>
    </source>
</evidence>
<sequence length="475" mass="52499">MGSVNTDRDCNQALNLQDKHDQENKGHLSLRIWVETKKLWQIAGPAMFSLMALFSMNMITQAFAGHLGDVKLAAISIANFAIVGFNYGLLVRYHMLGIYMQRSWIVLFLCCFLLLPFYVFATPLLKRLGQPDEVAELSGVVALWLIPLHFSFAFLFPLRTFLQSQLKNQVTAWVSLVSLGINALTSWLFVDVLHFGIVGVAMALDISWWALILGLFVYTSCGWCPSTWTGFSVQAFSGLWEFVKLSAASGIMLCLENWYYRILILMTGHLKNATLDVDAFSVCMSTIGWEFMIPLAFFAATGVRVSNELGAGNGKAAKFATVVSVAQTAITGFIFCILIMILKNKIALVFTSNPDVIHEVDNLSLLLAISILLNSVQPVLSGAAVGSGSQAKVAYVNLGCYYIIGLPLGFLMGWVFKLGIKGVWSGMIFGGTFTQTITLAIITIKFNWDKEAEKAWDRVDKWSASKSNDQLKAQH</sequence>
<comment type="caution">
    <text evidence="7">The sequence shown here is derived from an EMBL/GenBank/DDBJ whole genome shotgun (WGS) entry which is preliminary data.</text>
</comment>
<feature type="transmembrane region" description="Helical" evidence="6">
    <location>
        <begin position="195"/>
        <end position="218"/>
    </location>
</feature>
<comment type="similarity">
    <text evidence="2 6">Belongs to the multi antimicrobial extrusion (MATE) (TC 2.A.66.1) family.</text>
</comment>
<dbReference type="AlphaFoldDB" id="A0AAV1S9U3"/>
<feature type="transmembrane region" description="Helical" evidence="6">
    <location>
        <begin position="103"/>
        <end position="125"/>
    </location>
</feature>
<dbReference type="GO" id="GO:0042910">
    <property type="term" value="F:xenobiotic transmembrane transporter activity"/>
    <property type="evidence" value="ECO:0007669"/>
    <property type="project" value="InterPro"/>
</dbReference>
<evidence type="ECO:0000313" key="7">
    <source>
        <dbReference type="EMBL" id="CAK7347202.1"/>
    </source>
</evidence>
<name>A0AAV1S9U3_9ROSI</name>
<dbReference type="NCBIfam" id="TIGR00797">
    <property type="entry name" value="matE"/>
    <property type="match status" value="1"/>
</dbReference>
<feature type="transmembrane region" description="Helical" evidence="6">
    <location>
        <begin position="393"/>
        <end position="416"/>
    </location>
</feature>